<evidence type="ECO:0000313" key="1">
    <source>
        <dbReference type="EMBL" id="KAA1115734.1"/>
    </source>
</evidence>
<gene>
    <name evidence="1" type="ORF">PGTUg99_029503</name>
</gene>
<dbReference type="Proteomes" id="UP000325313">
    <property type="component" value="Unassembled WGS sequence"/>
</dbReference>
<proteinExistence type="predicted"/>
<name>A0A5B0QSG6_PUCGR</name>
<protein>
    <submittedName>
        <fullName evidence="1">Uncharacterized protein</fullName>
    </submittedName>
</protein>
<dbReference type="AlphaFoldDB" id="A0A5B0QSG6"/>
<dbReference type="EMBL" id="VDEP01000272">
    <property type="protein sequence ID" value="KAA1115734.1"/>
    <property type="molecule type" value="Genomic_DNA"/>
</dbReference>
<sequence length="163" mass="18084">MTTHIPRFASQAHAWTGGLMAIEPSKSQPMAHNSTPKTVSFYTLHLYFGPPSPLTSFGLQFDTRNHNRPEPAIQGDIKRPIIQPFLLTMSHKSLAIFPLPNSSPQHERVNSVKCGMTDKLDNVSASLAVFGGIADRRLVFLTGPFLLLLYLLLPSADSRHTRH</sequence>
<comment type="caution">
    <text evidence="1">The sequence shown here is derived from an EMBL/GenBank/DDBJ whole genome shotgun (WGS) entry which is preliminary data.</text>
</comment>
<reference evidence="1 2" key="1">
    <citation type="submission" date="2019-05" db="EMBL/GenBank/DDBJ databases">
        <title>Emergence of the Ug99 lineage of the wheat stem rust pathogen through somatic hybridization.</title>
        <authorList>
            <person name="Li F."/>
            <person name="Upadhyaya N.M."/>
            <person name="Sperschneider J."/>
            <person name="Matny O."/>
            <person name="Nguyen-Phuc H."/>
            <person name="Mago R."/>
            <person name="Raley C."/>
            <person name="Miller M.E."/>
            <person name="Silverstein K.A.T."/>
            <person name="Henningsen E."/>
            <person name="Hirsch C.D."/>
            <person name="Visser B."/>
            <person name="Pretorius Z.A."/>
            <person name="Steffenson B.J."/>
            <person name="Schwessinger B."/>
            <person name="Dodds P.N."/>
            <person name="Figueroa M."/>
        </authorList>
    </citation>
    <scope>NUCLEOTIDE SEQUENCE [LARGE SCALE GENOMIC DNA]</scope>
    <source>
        <strain evidence="1 2">Ug99</strain>
    </source>
</reference>
<organism evidence="1 2">
    <name type="scientific">Puccinia graminis f. sp. tritici</name>
    <dbReference type="NCBI Taxonomy" id="56615"/>
    <lineage>
        <taxon>Eukaryota</taxon>
        <taxon>Fungi</taxon>
        <taxon>Dikarya</taxon>
        <taxon>Basidiomycota</taxon>
        <taxon>Pucciniomycotina</taxon>
        <taxon>Pucciniomycetes</taxon>
        <taxon>Pucciniales</taxon>
        <taxon>Pucciniaceae</taxon>
        <taxon>Puccinia</taxon>
    </lineage>
</organism>
<accession>A0A5B0QSG6</accession>
<evidence type="ECO:0000313" key="2">
    <source>
        <dbReference type="Proteomes" id="UP000325313"/>
    </source>
</evidence>